<evidence type="ECO:0000313" key="8">
    <source>
        <dbReference type="Proteomes" id="UP001549320"/>
    </source>
</evidence>
<dbReference type="EMBL" id="JBEPSH010000003">
    <property type="protein sequence ID" value="MET4576420.1"/>
    <property type="molecule type" value="Genomic_DNA"/>
</dbReference>
<dbReference type="InterPro" id="IPR036206">
    <property type="entry name" value="ThiamineP_synth_sf"/>
</dbReference>
<dbReference type="PANTHER" id="PTHR20858">
    <property type="entry name" value="PHOSPHOMETHYLPYRIMIDINE KINASE"/>
    <property type="match status" value="1"/>
</dbReference>
<name>A0ABV2Q6X8_9BURK</name>
<dbReference type="InterPro" id="IPR013785">
    <property type="entry name" value="Aldolase_TIM"/>
</dbReference>
<dbReference type="InterPro" id="IPR022998">
    <property type="entry name" value="ThiamineP_synth_TenI"/>
</dbReference>
<organism evidence="7 8">
    <name type="scientific">Ottowia thiooxydans</name>
    <dbReference type="NCBI Taxonomy" id="219182"/>
    <lineage>
        <taxon>Bacteria</taxon>
        <taxon>Pseudomonadati</taxon>
        <taxon>Pseudomonadota</taxon>
        <taxon>Betaproteobacteria</taxon>
        <taxon>Burkholderiales</taxon>
        <taxon>Comamonadaceae</taxon>
        <taxon>Ottowia</taxon>
    </lineage>
</organism>
<keyword evidence="7" id="KW-0808">Transferase</keyword>
<dbReference type="RefSeq" id="WP_354442504.1">
    <property type="nucleotide sequence ID" value="NZ_JBEPSH010000003.1"/>
</dbReference>
<evidence type="ECO:0000256" key="4">
    <source>
        <dbReference type="ARBA" id="ARBA00023268"/>
    </source>
</evidence>
<dbReference type="Proteomes" id="UP001549320">
    <property type="component" value="Unassembled WGS sequence"/>
</dbReference>
<dbReference type="InterPro" id="IPR004399">
    <property type="entry name" value="HMP/HMP-P_kinase_dom"/>
</dbReference>
<dbReference type="GO" id="GO:0008902">
    <property type="term" value="F:hydroxymethylpyrimidine kinase activity"/>
    <property type="evidence" value="ECO:0007669"/>
    <property type="project" value="UniProtKB-EC"/>
</dbReference>
<evidence type="ECO:0000256" key="1">
    <source>
        <dbReference type="ARBA" id="ARBA00001946"/>
    </source>
</evidence>
<keyword evidence="7" id="KW-0418">Kinase</keyword>
<comment type="cofactor">
    <cofactor evidence="1">
        <name>Mg(2+)</name>
        <dbReference type="ChEBI" id="CHEBI:18420"/>
    </cofactor>
</comment>
<dbReference type="GO" id="GO:0008972">
    <property type="term" value="F:phosphomethylpyrimidine kinase activity"/>
    <property type="evidence" value="ECO:0007669"/>
    <property type="project" value="UniProtKB-EC"/>
</dbReference>
<evidence type="ECO:0000256" key="3">
    <source>
        <dbReference type="ARBA" id="ARBA00012135"/>
    </source>
</evidence>
<comment type="caution">
    <text evidence="7">The sequence shown here is derived from an EMBL/GenBank/DDBJ whole genome shotgun (WGS) entry which is preliminary data.</text>
</comment>
<dbReference type="Gene3D" id="3.40.1190.20">
    <property type="match status" value="1"/>
</dbReference>
<feature type="domain" description="Pyridoxamine kinase/Phosphomethylpyrimidine kinase" evidence="6">
    <location>
        <begin position="16"/>
        <end position="271"/>
    </location>
</feature>
<dbReference type="SUPFAM" id="SSF53613">
    <property type="entry name" value="Ribokinase-like"/>
    <property type="match status" value="1"/>
</dbReference>
<dbReference type="GO" id="GO:0004789">
    <property type="term" value="F:thiamine-phosphate diphosphorylase activity"/>
    <property type="evidence" value="ECO:0007669"/>
    <property type="project" value="UniProtKB-EC"/>
</dbReference>
<comment type="pathway">
    <text evidence="2">Cofactor biosynthesis; thiamine diphosphate biosynthesis.</text>
</comment>
<evidence type="ECO:0000259" key="6">
    <source>
        <dbReference type="Pfam" id="PF08543"/>
    </source>
</evidence>
<dbReference type="SUPFAM" id="SSF51391">
    <property type="entry name" value="Thiamin phosphate synthase"/>
    <property type="match status" value="1"/>
</dbReference>
<accession>A0ABV2Q6X8</accession>
<dbReference type="PANTHER" id="PTHR20858:SF17">
    <property type="entry name" value="HYDROXYMETHYLPYRIMIDINE_PHOSPHOMETHYLPYRIMIDINE KINASE THI20-RELATED"/>
    <property type="match status" value="1"/>
</dbReference>
<dbReference type="InterPro" id="IPR029056">
    <property type="entry name" value="Ribokinase-like"/>
</dbReference>
<feature type="domain" description="Thiamine phosphate synthase/TenI" evidence="5">
    <location>
        <begin position="316"/>
        <end position="494"/>
    </location>
</feature>
<gene>
    <name evidence="7" type="ORF">ABIE13_001529</name>
</gene>
<evidence type="ECO:0000313" key="7">
    <source>
        <dbReference type="EMBL" id="MET4576420.1"/>
    </source>
</evidence>
<dbReference type="Gene3D" id="3.20.20.70">
    <property type="entry name" value="Aldolase class I"/>
    <property type="match status" value="1"/>
</dbReference>
<evidence type="ECO:0000256" key="2">
    <source>
        <dbReference type="ARBA" id="ARBA00004948"/>
    </source>
</evidence>
<protein>
    <recommendedName>
        <fullName evidence="3">hydroxymethylpyrimidine kinase</fullName>
        <ecNumber evidence="3">2.7.1.49</ecNumber>
    </recommendedName>
</protein>
<evidence type="ECO:0000259" key="5">
    <source>
        <dbReference type="Pfam" id="PF02581"/>
    </source>
</evidence>
<proteinExistence type="predicted"/>
<dbReference type="InterPro" id="IPR013749">
    <property type="entry name" value="PM/HMP-P_kinase-1"/>
</dbReference>
<keyword evidence="8" id="KW-1185">Reference proteome</keyword>
<dbReference type="Pfam" id="PF02581">
    <property type="entry name" value="TMP-TENI"/>
    <property type="match status" value="1"/>
</dbReference>
<dbReference type="CDD" id="cd01169">
    <property type="entry name" value="HMPP_kinase"/>
    <property type="match status" value="1"/>
</dbReference>
<dbReference type="CDD" id="cd00564">
    <property type="entry name" value="TMP_TenI"/>
    <property type="match status" value="1"/>
</dbReference>
<dbReference type="Pfam" id="PF08543">
    <property type="entry name" value="Phos_pyr_kin"/>
    <property type="match status" value="1"/>
</dbReference>
<reference evidence="7 8" key="1">
    <citation type="submission" date="2024-06" db="EMBL/GenBank/DDBJ databases">
        <title>Sorghum-associated microbial communities from plants grown in Nebraska, USA.</title>
        <authorList>
            <person name="Schachtman D."/>
        </authorList>
    </citation>
    <scope>NUCLEOTIDE SEQUENCE [LARGE SCALE GENOMIC DNA]</scope>
    <source>
        <strain evidence="7 8">2709</strain>
    </source>
</reference>
<sequence>MQFEKPLIVWSIAGNDSGGGAGLSADQRAADAFGVHLCPVVAAITAQNSVGVAHIEPTSSEVLEAQLAVLAEDMPPAVIKTGMLGNASNVMTVARWVDRLRERGTVALVIDPVLGSTTGASFANESMVQAYREWLLPRATLITPNENEARRLAARAGDALPVLTPNIDSIPTIARTLRASGAAAVAITCGDSSSISGQSVDWIDTPHAAGWLALPRVDTLNNHGTGCTFATSAAAAMALGFVSADALVLAKMATTHALRHGYAAGQGAGPVASRAGFAIIPELMPQMSWGESLEFGDEISPASASEPALDLYAIVDSADRVGQVVATGIKTVQLRIKEPPAPDDAWWSVLRDAIKASVAVCRSAGALLIVNDHWQLAHELGASAVHVGQEDLLALGDAGRAQLARTGMRVGVSSHSLWELARSRSLNPLYVACGPVWPTLTKAMPWRAQGLDNLAWWVHMAGVPVVAIGGILEPGQLSLAAQSGASGVCVVRGLGDDPSKTVPIWQAALVHGRAEPILPTPAMPHPSLDTTS</sequence>
<dbReference type="EC" id="2.7.1.49" evidence="3"/>
<keyword evidence="4" id="KW-0511">Multifunctional enzyme</keyword>